<sequence length="84" mass="9248">MEKPLLSSQRVVILKAFRNVGSRFTGSFGFKMSEGCQESIDEINSTFASTAAVAENLFYSTAYPVIIVHCVLYKLLVYNSASTV</sequence>
<proteinExistence type="predicted"/>
<name>A0ABR1C3D4_NECAM</name>
<dbReference type="EMBL" id="JAVFWL010000002">
    <property type="protein sequence ID" value="KAK6733056.1"/>
    <property type="molecule type" value="Genomic_DNA"/>
</dbReference>
<keyword evidence="2" id="KW-1185">Reference proteome</keyword>
<organism evidence="1 2">
    <name type="scientific">Necator americanus</name>
    <name type="common">Human hookworm</name>
    <dbReference type="NCBI Taxonomy" id="51031"/>
    <lineage>
        <taxon>Eukaryota</taxon>
        <taxon>Metazoa</taxon>
        <taxon>Ecdysozoa</taxon>
        <taxon>Nematoda</taxon>
        <taxon>Chromadorea</taxon>
        <taxon>Rhabditida</taxon>
        <taxon>Rhabditina</taxon>
        <taxon>Rhabditomorpha</taxon>
        <taxon>Strongyloidea</taxon>
        <taxon>Ancylostomatidae</taxon>
        <taxon>Bunostominae</taxon>
        <taxon>Necator</taxon>
    </lineage>
</organism>
<evidence type="ECO:0000313" key="2">
    <source>
        <dbReference type="Proteomes" id="UP001303046"/>
    </source>
</evidence>
<dbReference type="Proteomes" id="UP001303046">
    <property type="component" value="Unassembled WGS sequence"/>
</dbReference>
<accession>A0ABR1C3D4</accession>
<evidence type="ECO:0000313" key="1">
    <source>
        <dbReference type="EMBL" id="KAK6733056.1"/>
    </source>
</evidence>
<comment type="caution">
    <text evidence="1">The sequence shown here is derived from an EMBL/GenBank/DDBJ whole genome shotgun (WGS) entry which is preliminary data.</text>
</comment>
<protein>
    <submittedName>
        <fullName evidence="1">Uncharacterized protein</fullName>
    </submittedName>
</protein>
<reference evidence="1 2" key="1">
    <citation type="submission" date="2023-08" db="EMBL/GenBank/DDBJ databases">
        <title>A Necator americanus chromosomal reference genome.</title>
        <authorList>
            <person name="Ilik V."/>
            <person name="Petrzelkova K.J."/>
            <person name="Pardy F."/>
            <person name="Fuh T."/>
            <person name="Niatou-Singa F.S."/>
            <person name="Gouil Q."/>
            <person name="Baker L."/>
            <person name="Ritchie M.E."/>
            <person name="Jex A.R."/>
            <person name="Gazzola D."/>
            <person name="Li H."/>
            <person name="Toshio Fujiwara R."/>
            <person name="Zhan B."/>
            <person name="Aroian R.V."/>
            <person name="Pafco B."/>
            <person name="Schwarz E.M."/>
        </authorList>
    </citation>
    <scope>NUCLEOTIDE SEQUENCE [LARGE SCALE GENOMIC DNA]</scope>
    <source>
        <strain evidence="1 2">Aroian</strain>
        <tissue evidence="1">Whole animal</tissue>
    </source>
</reference>
<gene>
    <name evidence="1" type="primary">Necator_chrII.g4846</name>
    <name evidence="1" type="ORF">RB195_017054</name>
</gene>